<dbReference type="Gene3D" id="1.10.1200.10">
    <property type="entry name" value="ACP-like"/>
    <property type="match status" value="1"/>
</dbReference>
<dbReference type="Gene3D" id="3.30.559.30">
    <property type="entry name" value="Nonribosomal peptide synthetase, condensation domain"/>
    <property type="match status" value="1"/>
</dbReference>
<protein>
    <submittedName>
        <fullName evidence="3">Amino acid adenylation domain-containing protein</fullName>
    </submittedName>
</protein>
<dbReference type="InterPro" id="IPR020845">
    <property type="entry name" value="AMP-binding_CS"/>
</dbReference>
<dbReference type="InterPro" id="IPR000873">
    <property type="entry name" value="AMP-dep_synth/lig_dom"/>
</dbReference>
<keyword evidence="1" id="KW-0436">Ligase</keyword>
<dbReference type="Gene3D" id="3.30.559.10">
    <property type="entry name" value="Chloramphenicol acetyltransferase-like domain"/>
    <property type="match status" value="1"/>
</dbReference>
<dbReference type="InterPro" id="IPR023213">
    <property type="entry name" value="CAT-like_dom_sf"/>
</dbReference>
<dbReference type="SUPFAM" id="SSF52777">
    <property type="entry name" value="CoA-dependent acyltransferases"/>
    <property type="match status" value="2"/>
</dbReference>
<reference evidence="3 4" key="1">
    <citation type="submission" date="2019-02" db="EMBL/GenBank/DDBJ databases">
        <title>The draft genome of Kosakonia quasisacchari strain WCHKQ120001.</title>
        <authorList>
            <person name="Wang C."/>
            <person name="Feng Y."/>
            <person name="Zong Z."/>
        </authorList>
    </citation>
    <scope>NUCLEOTIDE SEQUENCE [LARGE SCALE GENOMIC DNA]</scope>
    <source>
        <strain evidence="3 4">WCHKQ120001</strain>
    </source>
</reference>
<feature type="domain" description="Carrier" evidence="2">
    <location>
        <begin position="942"/>
        <end position="1018"/>
    </location>
</feature>
<dbReference type="RefSeq" id="WP_131409258.1">
    <property type="nucleotide sequence ID" value="NZ_SJOP01000008.1"/>
</dbReference>
<dbReference type="InterPro" id="IPR010071">
    <property type="entry name" value="AA_adenyl_dom"/>
</dbReference>
<name>A0A4R0HDM8_9ENTR</name>
<dbReference type="InterPro" id="IPR045851">
    <property type="entry name" value="AMP-bd_C_sf"/>
</dbReference>
<dbReference type="Pfam" id="PF00668">
    <property type="entry name" value="Condensation"/>
    <property type="match status" value="1"/>
</dbReference>
<dbReference type="Proteomes" id="UP000291793">
    <property type="component" value="Unassembled WGS sequence"/>
</dbReference>
<dbReference type="AlphaFoldDB" id="A0A4R0HDM8"/>
<sequence>MIEKHLFPGQTSIYSQTLLSHPCSDLYNEIHEWVLEGNIDADVLGQALCELTRRRTVLRTSFVRNHSLRLVRRIDDRVKVDFSWQSVPSLEEVMPESHCPNACWDLQTVPLIKWKLAVDDNSHYLLTCNYHHIILDGWSLSLLLEEMVSLYNSMLQGLPLPPIQNDRDEDFFASMSSSRLADEAFWEDLNTPPQSISAHLLHTRSTVQPIDEKTDYHIYHGEFSASAYEKLQQIAMTMKVPTSCLIQALWVLAYKKDNTYDAYFAVSIALHTVFDAENCIGMLNNILPVYVSPSFFVSLKNLTQQIFHFTTEAIPHSGLPFETLYTLSNQNSPPRNLESLVVIENQSFTDEIGDLIGVNVITKRPHISLTSIPLVLSVHKTEPVTYTIVARTSHYDSGEVNCIKQRFADFLAEDKINEEFANIGKSTASNYSDNKIAECVNSRNLLHDHFLAHALSQPEKMAIRYGKQHITYQQLESESARIAAFLIGKNLSAESIIGLSGPRTPQLIAAFIGILRAGLVALLIDHRQPLDYIRSIISVAQPAGILLSEETDWSKESILSEQWIINEIPPSAETSLPISPTHYSQLAYLIFTSGTTGLPKGVAIEHQSSAQFINWALSYFSATELSMVPWCTSISFDLSIFEIFAPLSSGGTLVILDSPLAINQETTQGVTMINTVPSALLELIKSGAIPESVCCINTAGEPLPPQLVTKLLSYQHIIRVNNLYGPTEDTTYSTCCEIKRPWRSSHVTIGYPLFGKSALILDENLRHVETGVPGELYLSGVGLARGYLNSPRLTACNFIPNPYSTMPGTRMYKAGDRAVMNIDGSIQYLGRYDNQVKINGIRLELEGVEAVVNSHPAIDEAAVQIYIDEGGDTRLIAFFVPFAELSPHDLLLWLRKKMPVGTVPARAIVIEKLPRTANGKIDRKALTVIRKSIPKSFTPTLNPRNKIDDKLIKVWQEILHNAEFSVDDNFFDAGGNSILIHRVWTQLKASYNIDLIDLYQYTTIRSLADFIEQSSLVITHRS</sequence>
<dbReference type="InterPro" id="IPR036736">
    <property type="entry name" value="ACP-like_sf"/>
</dbReference>
<evidence type="ECO:0000256" key="1">
    <source>
        <dbReference type="ARBA" id="ARBA00022598"/>
    </source>
</evidence>
<dbReference type="InterPro" id="IPR001242">
    <property type="entry name" value="Condensation_dom"/>
</dbReference>
<evidence type="ECO:0000259" key="2">
    <source>
        <dbReference type="PROSITE" id="PS50075"/>
    </source>
</evidence>
<dbReference type="PROSITE" id="PS50075">
    <property type="entry name" value="CARRIER"/>
    <property type="match status" value="1"/>
</dbReference>
<dbReference type="InterPro" id="IPR009081">
    <property type="entry name" value="PP-bd_ACP"/>
</dbReference>
<dbReference type="Gene3D" id="2.30.38.10">
    <property type="entry name" value="Luciferase, Domain 3"/>
    <property type="match status" value="1"/>
</dbReference>
<comment type="caution">
    <text evidence="3">The sequence shown here is derived from an EMBL/GenBank/DDBJ whole genome shotgun (WGS) entry which is preliminary data.</text>
</comment>
<dbReference type="EMBL" id="SJOP01000008">
    <property type="protein sequence ID" value="TCC09265.1"/>
    <property type="molecule type" value="Genomic_DNA"/>
</dbReference>
<dbReference type="GO" id="GO:0005737">
    <property type="term" value="C:cytoplasm"/>
    <property type="evidence" value="ECO:0007669"/>
    <property type="project" value="TreeGrafter"/>
</dbReference>
<gene>
    <name evidence="3" type="ORF">E0L21_10650</name>
</gene>
<dbReference type="InterPro" id="IPR025110">
    <property type="entry name" value="AMP-bd_C"/>
</dbReference>
<evidence type="ECO:0000313" key="4">
    <source>
        <dbReference type="Proteomes" id="UP000291793"/>
    </source>
</evidence>
<dbReference type="NCBIfam" id="TIGR01733">
    <property type="entry name" value="AA-adenyl-dom"/>
    <property type="match status" value="1"/>
</dbReference>
<dbReference type="Pfam" id="PF00501">
    <property type="entry name" value="AMP-binding"/>
    <property type="match status" value="1"/>
</dbReference>
<dbReference type="Gene3D" id="3.40.50.980">
    <property type="match status" value="2"/>
</dbReference>
<evidence type="ECO:0000313" key="3">
    <source>
        <dbReference type="EMBL" id="TCC09265.1"/>
    </source>
</evidence>
<dbReference type="Pfam" id="PF13193">
    <property type="entry name" value="AMP-binding_C"/>
    <property type="match status" value="1"/>
</dbReference>
<keyword evidence="4" id="KW-1185">Reference proteome</keyword>
<dbReference type="SUPFAM" id="SSF56801">
    <property type="entry name" value="Acetyl-CoA synthetase-like"/>
    <property type="match status" value="1"/>
</dbReference>
<dbReference type="GO" id="GO:0016874">
    <property type="term" value="F:ligase activity"/>
    <property type="evidence" value="ECO:0007669"/>
    <property type="project" value="UniProtKB-KW"/>
</dbReference>
<dbReference type="PROSITE" id="PS00455">
    <property type="entry name" value="AMP_BINDING"/>
    <property type="match status" value="1"/>
</dbReference>
<dbReference type="PANTHER" id="PTHR45527:SF1">
    <property type="entry name" value="FATTY ACID SYNTHASE"/>
    <property type="match status" value="1"/>
</dbReference>
<organism evidence="3 4">
    <name type="scientific">Kosakonia quasisacchari</name>
    <dbReference type="NCBI Taxonomy" id="2529380"/>
    <lineage>
        <taxon>Bacteria</taxon>
        <taxon>Pseudomonadati</taxon>
        <taxon>Pseudomonadota</taxon>
        <taxon>Gammaproteobacteria</taxon>
        <taxon>Enterobacterales</taxon>
        <taxon>Enterobacteriaceae</taxon>
        <taxon>Kosakonia</taxon>
    </lineage>
</organism>
<dbReference type="SMR" id="A0A4R0HDM8"/>
<dbReference type="GO" id="GO:0043041">
    <property type="term" value="P:amino acid activation for nonribosomal peptide biosynthetic process"/>
    <property type="evidence" value="ECO:0007669"/>
    <property type="project" value="TreeGrafter"/>
</dbReference>
<dbReference type="GO" id="GO:0044550">
    <property type="term" value="P:secondary metabolite biosynthetic process"/>
    <property type="evidence" value="ECO:0007669"/>
    <property type="project" value="TreeGrafter"/>
</dbReference>
<dbReference type="PANTHER" id="PTHR45527">
    <property type="entry name" value="NONRIBOSOMAL PEPTIDE SYNTHETASE"/>
    <property type="match status" value="1"/>
</dbReference>
<dbReference type="Pfam" id="PF00550">
    <property type="entry name" value="PP-binding"/>
    <property type="match status" value="1"/>
</dbReference>
<accession>A0A4R0HDM8</accession>
<dbReference type="Gene3D" id="3.30.300.30">
    <property type="match status" value="1"/>
</dbReference>
<dbReference type="GO" id="GO:0031177">
    <property type="term" value="F:phosphopantetheine binding"/>
    <property type="evidence" value="ECO:0007669"/>
    <property type="project" value="TreeGrafter"/>
</dbReference>
<proteinExistence type="predicted"/>
<dbReference type="OrthoDB" id="5817163at2"/>
<dbReference type="SUPFAM" id="SSF47336">
    <property type="entry name" value="ACP-like"/>
    <property type="match status" value="1"/>
</dbReference>